<feature type="non-terminal residue" evidence="1">
    <location>
        <position position="75"/>
    </location>
</feature>
<dbReference type="EMBL" id="GBEZ01009777">
    <property type="protein sequence ID" value="JAC75837.1"/>
    <property type="molecule type" value="Transcribed_RNA"/>
</dbReference>
<organism evidence="1">
    <name type="scientific">Tetraselmis sp. GSL018</name>
    <dbReference type="NCBI Taxonomy" id="582737"/>
    <lineage>
        <taxon>Eukaryota</taxon>
        <taxon>Viridiplantae</taxon>
        <taxon>Chlorophyta</taxon>
        <taxon>core chlorophytes</taxon>
        <taxon>Chlorodendrophyceae</taxon>
        <taxon>Chlorodendrales</taxon>
        <taxon>Chlorodendraceae</taxon>
        <taxon>Tetraselmis</taxon>
    </lineage>
</organism>
<reference evidence="1" key="1">
    <citation type="submission" date="2014-05" db="EMBL/GenBank/DDBJ databases">
        <title>The transcriptome of the halophilic microalga Tetraselmis sp. GSL018 isolated from the Great Salt Lake, Utah.</title>
        <authorList>
            <person name="Jinkerson R.E."/>
            <person name="D'Adamo S."/>
            <person name="Posewitz M.C."/>
        </authorList>
    </citation>
    <scope>NUCLEOTIDE SEQUENCE</scope>
    <source>
        <strain evidence="1">GSL018</strain>
    </source>
</reference>
<sequence>IVDRQAGKVLPPLAPSPPLRWRTCLEGIFLDVVFTTPSWGAEGVDVVHRRVGTGCAEVSLHVGMGTVKGTSISAV</sequence>
<dbReference type="AlphaFoldDB" id="A0A061RSH3"/>
<name>A0A061RSH3_9CHLO</name>
<evidence type="ECO:0000313" key="1">
    <source>
        <dbReference type="EMBL" id="JAC75837.1"/>
    </source>
</evidence>
<protein>
    <submittedName>
        <fullName evidence="1">Uncharacterized protein</fullName>
    </submittedName>
</protein>
<proteinExistence type="predicted"/>
<accession>A0A061RSH3</accession>
<feature type="non-terminal residue" evidence="1">
    <location>
        <position position="1"/>
    </location>
</feature>
<gene>
    <name evidence="1" type="ORF">TSPGSL018_21934</name>
</gene>